<gene>
    <name evidence="1" type="ORF">RPERSI_LOCUS12234</name>
</gene>
<evidence type="ECO:0000313" key="1">
    <source>
        <dbReference type="EMBL" id="CAG8731798.1"/>
    </source>
</evidence>
<protein>
    <submittedName>
        <fullName evidence="1">22639_t:CDS:1</fullName>
    </submittedName>
</protein>
<evidence type="ECO:0000313" key="2">
    <source>
        <dbReference type="Proteomes" id="UP000789920"/>
    </source>
</evidence>
<accession>A0ACA9Q0N9</accession>
<name>A0ACA9Q0N9_9GLOM</name>
<dbReference type="Proteomes" id="UP000789920">
    <property type="component" value="Unassembled WGS sequence"/>
</dbReference>
<reference evidence="1" key="1">
    <citation type="submission" date="2021-06" db="EMBL/GenBank/DDBJ databases">
        <authorList>
            <person name="Kallberg Y."/>
            <person name="Tangrot J."/>
            <person name="Rosling A."/>
        </authorList>
    </citation>
    <scope>NUCLEOTIDE SEQUENCE</scope>
    <source>
        <strain evidence="1">MA461A</strain>
    </source>
</reference>
<feature type="non-terminal residue" evidence="1">
    <location>
        <position position="1"/>
    </location>
</feature>
<keyword evidence="2" id="KW-1185">Reference proteome</keyword>
<proteinExistence type="predicted"/>
<sequence>FASAAKSRKREAFTPFFLLSKIPTSLPQSLHFPRPHAYPKRGLLNHRSISRLACDRRFNGILHIHSRAFDVRTTVQFQVSWSRHFMKIRGHQNLVEKRRPKRKSFGNERDKRRGEFEYSRANACIAYNKMQTPQDVYKMITCI</sequence>
<dbReference type="EMBL" id="CAJVQC010026016">
    <property type="protein sequence ID" value="CAG8731798.1"/>
    <property type="molecule type" value="Genomic_DNA"/>
</dbReference>
<comment type="caution">
    <text evidence="1">The sequence shown here is derived from an EMBL/GenBank/DDBJ whole genome shotgun (WGS) entry which is preliminary data.</text>
</comment>
<organism evidence="1 2">
    <name type="scientific">Racocetra persica</name>
    <dbReference type="NCBI Taxonomy" id="160502"/>
    <lineage>
        <taxon>Eukaryota</taxon>
        <taxon>Fungi</taxon>
        <taxon>Fungi incertae sedis</taxon>
        <taxon>Mucoromycota</taxon>
        <taxon>Glomeromycotina</taxon>
        <taxon>Glomeromycetes</taxon>
        <taxon>Diversisporales</taxon>
        <taxon>Gigasporaceae</taxon>
        <taxon>Racocetra</taxon>
    </lineage>
</organism>